<evidence type="ECO:0000313" key="2">
    <source>
        <dbReference type="Proteomes" id="UP000616151"/>
    </source>
</evidence>
<dbReference type="Proteomes" id="UP000616151">
    <property type="component" value="Unassembled WGS sequence"/>
</dbReference>
<reference evidence="1" key="1">
    <citation type="submission" date="2021-01" db="EMBL/GenBank/DDBJ databases">
        <authorList>
            <person name="Sun Q."/>
        </authorList>
    </citation>
    <scope>NUCLEOTIDE SEQUENCE</scope>
    <source>
        <strain evidence="1">YIM B02566</strain>
    </source>
</reference>
<sequence>MKIECIYEARSVLSEGALWSSREQALYWIDQMRPEIHRLDVAQGIDTKFDLPLPEQLGAVLPRAAGGFVLAASDGVSFIDKDFRGRVPYVNPIADTPRASFNDAKCDRQGRLWAGTTDRLETEKVGALFRIDRDNDAARVVDGFICSNGPSFSPDGRVMYHSRTHDRAIYAHDIDPVTGTASDSRIFARIEPEAGVPDGSTVDAEGFLWSTHWGGSRITRYAPDGRVDRVIEMPVESPTSCAFGGPDMTTLFVTSASIRFVDGKWVYLDDAGFARTPLEGAIFAIETGIRGLPEPAFRG</sequence>
<dbReference type="EMBL" id="JAENHL010000007">
    <property type="protein sequence ID" value="MBK1868939.1"/>
    <property type="molecule type" value="Genomic_DNA"/>
</dbReference>
<comment type="caution">
    <text evidence="1">The sequence shown here is derived from an EMBL/GenBank/DDBJ whole genome shotgun (WGS) entry which is preliminary data.</text>
</comment>
<evidence type="ECO:0000313" key="1">
    <source>
        <dbReference type="EMBL" id="MBK1868939.1"/>
    </source>
</evidence>
<protein>
    <submittedName>
        <fullName evidence="1">SMP-30/gluconolactonase/LRE family protein</fullName>
    </submittedName>
</protein>
<name>A0ACC5R8E6_9HYPH</name>
<organism evidence="1 2">
    <name type="scientific">Taklimakanibacter albus</name>
    <dbReference type="NCBI Taxonomy" id="2800327"/>
    <lineage>
        <taxon>Bacteria</taxon>
        <taxon>Pseudomonadati</taxon>
        <taxon>Pseudomonadota</taxon>
        <taxon>Alphaproteobacteria</taxon>
        <taxon>Hyphomicrobiales</taxon>
        <taxon>Aestuariivirgaceae</taxon>
        <taxon>Taklimakanibacter</taxon>
    </lineage>
</organism>
<keyword evidence="2" id="KW-1185">Reference proteome</keyword>
<proteinExistence type="predicted"/>
<accession>A0ACC5R8E6</accession>
<gene>
    <name evidence="1" type="ORF">JHL16_21450</name>
</gene>